<name>A0A3R9YCU1_9RICK</name>
<reference evidence="7" key="1">
    <citation type="submission" date="2018-11" db="EMBL/GenBank/DDBJ databases">
        <title>Phylogenetic, genomic, and biogeographic characterization of a novel and ubiquitous marine invertebrate-associated Rickettsiales parasite, Candidatus Marinoinvertebrata rohwerii, gen. nov., sp. nov.</title>
        <authorList>
            <person name="Klinges J.G."/>
            <person name="Rosales S.M."/>
            <person name="Mcminds R."/>
            <person name="Shaver E.C."/>
            <person name="Shantz A."/>
            <person name="Peters E.C."/>
            <person name="Burkepile D.E."/>
            <person name="Silliman B.R."/>
            <person name="Vega Thurber R.L."/>
        </authorList>
    </citation>
    <scope>NUCLEOTIDE SEQUENCE [LARGE SCALE GENOMIC DNA]</scope>
    <source>
        <strain evidence="7">a_cerv_44</strain>
    </source>
</reference>
<dbReference type="OrthoDB" id="9808036at2"/>
<dbReference type="SUPFAM" id="SSF52313">
    <property type="entry name" value="Ribosomal protein S2"/>
    <property type="match status" value="1"/>
</dbReference>
<dbReference type="Gene3D" id="1.10.287.610">
    <property type="entry name" value="Helix hairpin bin"/>
    <property type="match status" value="1"/>
</dbReference>
<protein>
    <recommendedName>
        <fullName evidence="4 5">Small ribosomal subunit protein uS2</fullName>
    </recommendedName>
</protein>
<dbReference type="CDD" id="cd01425">
    <property type="entry name" value="RPS2"/>
    <property type="match status" value="1"/>
</dbReference>
<dbReference type="HAMAP" id="MF_00291_B">
    <property type="entry name" value="Ribosomal_uS2_B"/>
    <property type="match status" value="1"/>
</dbReference>
<dbReference type="GO" id="GO:0003735">
    <property type="term" value="F:structural constituent of ribosome"/>
    <property type="evidence" value="ECO:0007669"/>
    <property type="project" value="InterPro"/>
</dbReference>
<dbReference type="Pfam" id="PF00318">
    <property type="entry name" value="Ribosomal_S2"/>
    <property type="match status" value="1"/>
</dbReference>
<evidence type="ECO:0000313" key="7">
    <source>
        <dbReference type="Proteomes" id="UP000279470"/>
    </source>
</evidence>
<accession>A0A3R9YCU1</accession>
<sequence length="255" mass="28946">MSYKPNFDIKALLEAGVHFGHRKNHWNPEMAKYIYGVKNKAHIIDLKQSAHHLYNALRVMFTVASNKGKVLFVNTKKQSTDVVKNAADKCRQYYVNHRWLGGMLTNWTTVSSSIKILKKYEEILDSEEGLYTKKELLDFTRKKEKLEKAIGGIRNLVRLPDILFVIDVRTHAIAIQEANKLNIPVIAIVDTNSSPKGVDFVIPGNDDSRKSIKLYCNLMSEAILAGMEINLTSEGVNVKNISDKNKEKTETINKN</sequence>
<evidence type="ECO:0000256" key="1">
    <source>
        <dbReference type="ARBA" id="ARBA00006242"/>
    </source>
</evidence>
<comment type="caution">
    <text evidence="6">The sequence shown here is derived from an EMBL/GenBank/DDBJ whole genome shotgun (WGS) entry which is preliminary data.</text>
</comment>
<evidence type="ECO:0000256" key="5">
    <source>
        <dbReference type="HAMAP-Rule" id="MF_00291"/>
    </source>
</evidence>
<dbReference type="PROSITE" id="PS00962">
    <property type="entry name" value="RIBOSOMAL_S2_1"/>
    <property type="match status" value="1"/>
</dbReference>
<keyword evidence="2 5" id="KW-0689">Ribosomal protein</keyword>
<organism evidence="6 7">
    <name type="scientific">Candidatus Aquarickettsia rohweri</name>
    <dbReference type="NCBI Taxonomy" id="2602574"/>
    <lineage>
        <taxon>Bacteria</taxon>
        <taxon>Pseudomonadati</taxon>
        <taxon>Pseudomonadota</taxon>
        <taxon>Alphaproteobacteria</taxon>
        <taxon>Rickettsiales</taxon>
        <taxon>Candidatus Midichloriaceae</taxon>
        <taxon>Candidatus Aquarickettsia</taxon>
    </lineage>
</organism>
<dbReference type="RefSeq" id="WP_126044512.1">
    <property type="nucleotide sequence ID" value="NZ_RXFM01000019.1"/>
</dbReference>
<dbReference type="InterPro" id="IPR023591">
    <property type="entry name" value="Ribosomal_uS2_flav_dom_sf"/>
</dbReference>
<gene>
    <name evidence="5 6" type="primary">rpsB</name>
    <name evidence="6" type="ORF">EIC27_02150</name>
</gene>
<keyword evidence="3 5" id="KW-0687">Ribonucleoprotein</keyword>
<dbReference type="EMBL" id="RXFM01000019">
    <property type="protein sequence ID" value="RST69972.1"/>
    <property type="molecule type" value="Genomic_DNA"/>
</dbReference>
<dbReference type="PANTHER" id="PTHR12534:SF0">
    <property type="entry name" value="SMALL RIBOSOMAL SUBUNIT PROTEIN US2M"/>
    <property type="match status" value="1"/>
</dbReference>
<dbReference type="InterPro" id="IPR018130">
    <property type="entry name" value="Ribosomal_uS2_CS"/>
</dbReference>
<comment type="similarity">
    <text evidence="1 5">Belongs to the universal ribosomal protein uS2 family.</text>
</comment>
<dbReference type="NCBIfam" id="TIGR01011">
    <property type="entry name" value="rpsB_bact"/>
    <property type="match status" value="1"/>
</dbReference>
<dbReference type="AlphaFoldDB" id="A0A3R9YCU1"/>
<dbReference type="InterPro" id="IPR005706">
    <property type="entry name" value="Ribosomal_uS2_bac/mit/plastid"/>
</dbReference>
<dbReference type="GO" id="GO:0022627">
    <property type="term" value="C:cytosolic small ribosomal subunit"/>
    <property type="evidence" value="ECO:0007669"/>
    <property type="project" value="TreeGrafter"/>
</dbReference>
<evidence type="ECO:0000256" key="2">
    <source>
        <dbReference type="ARBA" id="ARBA00022980"/>
    </source>
</evidence>
<evidence type="ECO:0000313" key="6">
    <source>
        <dbReference type="EMBL" id="RST69972.1"/>
    </source>
</evidence>
<keyword evidence="7" id="KW-1185">Reference proteome</keyword>
<dbReference type="Proteomes" id="UP000279470">
    <property type="component" value="Unassembled WGS sequence"/>
</dbReference>
<evidence type="ECO:0000256" key="3">
    <source>
        <dbReference type="ARBA" id="ARBA00023274"/>
    </source>
</evidence>
<dbReference type="PRINTS" id="PR00395">
    <property type="entry name" value="RIBOSOMALS2"/>
</dbReference>
<dbReference type="Gene3D" id="3.40.50.10490">
    <property type="entry name" value="Glucose-6-phosphate isomerase like protein, domain 1"/>
    <property type="match status" value="1"/>
</dbReference>
<evidence type="ECO:0000256" key="4">
    <source>
        <dbReference type="ARBA" id="ARBA00035256"/>
    </source>
</evidence>
<dbReference type="GO" id="GO:0006412">
    <property type="term" value="P:translation"/>
    <property type="evidence" value="ECO:0007669"/>
    <property type="project" value="UniProtKB-UniRule"/>
</dbReference>
<dbReference type="InterPro" id="IPR001865">
    <property type="entry name" value="Ribosomal_uS2"/>
</dbReference>
<proteinExistence type="inferred from homology"/>
<dbReference type="PANTHER" id="PTHR12534">
    <property type="entry name" value="30S RIBOSOMAL PROTEIN S2 PROKARYOTIC AND ORGANELLAR"/>
    <property type="match status" value="1"/>
</dbReference>